<dbReference type="Proteomes" id="UP000001422">
    <property type="component" value="Chromosome"/>
</dbReference>
<dbReference type="HOGENOM" id="CLU_150715_0_0_3"/>
<organism evidence="1 2">
    <name type="scientific">Parasynechococcus marenigrum (strain WH8102)</name>
    <dbReference type="NCBI Taxonomy" id="84588"/>
    <lineage>
        <taxon>Bacteria</taxon>
        <taxon>Bacillati</taxon>
        <taxon>Cyanobacteriota</taxon>
        <taxon>Cyanophyceae</taxon>
        <taxon>Synechococcales</taxon>
        <taxon>Prochlorococcaceae</taxon>
        <taxon>Parasynechococcus</taxon>
        <taxon>Parasynechococcus marenigrum</taxon>
    </lineage>
</organism>
<sequence>MDAAVIARIDATLLPQMDRHHLRLLAHCLDSFQAMGQGNEGLLPDAANRRRWCEQQPAVADDPAFLRSLMQQLNGAAEQLQGLADSLGKPPLELQLDDLITAAEARCHHQLQNKSADAP</sequence>
<name>Q7U9E2_PARMW</name>
<dbReference type="EMBL" id="BX569689">
    <property type="protein sequence ID" value="CAE06831.1"/>
    <property type="molecule type" value="Genomic_DNA"/>
</dbReference>
<accession>Q7U9E2</accession>
<dbReference type="STRING" id="84588.SYNW0316"/>
<dbReference type="KEGG" id="syw:SYNW0316"/>
<dbReference type="eggNOG" id="ENOG5034B7V">
    <property type="taxonomic scope" value="Bacteria"/>
</dbReference>
<gene>
    <name evidence="1" type="ordered locus">SYNW0316</name>
</gene>
<proteinExistence type="predicted"/>
<dbReference type="RefSeq" id="WP_011127190.1">
    <property type="nucleotide sequence ID" value="NC_005070.1"/>
</dbReference>
<evidence type="ECO:0000313" key="2">
    <source>
        <dbReference type="Proteomes" id="UP000001422"/>
    </source>
</evidence>
<evidence type="ECO:0000313" key="1">
    <source>
        <dbReference type="EMBL" id="CAE06831.1"/>
    </source>
</evidence>
<dbReference type="AlphaFoldDB" id="Q7U9E2"/>
<protein>
    <submittedName>
        <fullName evidence="1">Uncharacterized protein</fullName>
    </submittedName>
</protein>
<reference evidence="1 2" key="1">
    <citation type="journal article" date="2003" name="Nature">
        <title>The genome of a motile marine Synechococcus.</title>
        <authorList>
            <person name="Palenik B."/>
            <person name="Brahamsha B."/>
            <person name="Larimer F."/>
            <person name="Land M."/>
            <person name="Hauser L."/>
            <person name="Chain P."/>
            <person name="Lamerdin J."/>
            <person name="Regala W."/>
            <person name="Allen E.A."/>
            <person name="McCarren J."/>
            <person name="Paulsen I."/>
            <person name="Dufresne A."/>
            <person name="Partensky F."/>
            <person name="Webb E."/>
            <person name="Waterbury J."/>
        </authorList>
    </citation>
    <scope>NUCLEOTIDE SEQUENCE [LARGE SCALE GENOMIC DNA]</scope>
    <source>
        <strain evidence="1 2">WH8102</strain>
    </source>
</reference>
<keyword evidence="2" id="KW-1185">Reference proteome</keyword>